<dbReference type="PANTHER" id="PTHR40841:SF2">
    <property type="entry name" value="SIDEROPHORE-DEGRADING ESTERASE (EUROFUNG)"/>
    <property type="match status" value="1"/>
</dbReference>
<dbReference type="InterPro" id="IPR029058">
    <property type="entry name" value="AB_hydrolase_fold"/>
</dbReference>
<dbReference type="RefSeq" id="WP_400878594.1">
    <property type="nucleotide sequence ID" value="NZ_JBIWXY010000001.1"/>
</dbReference>
<feature type="region of interest" description="Disordered" evidence="3">
    <location>
        <begin position="123"/>
        <end position="143"/>
    </location>
</feature>
<evidence type="ECO:0000256" key="2">
    <source>
        <dbReference type="ARBA" id="ARBA00022801"/>
    </source>
</evidence>
<dbReference type="PANTHER" id="PTHR40841">
    <property type="entry name" value="SIDEROPHORE TRIACETYLFUSARININE C ESTERASE"/>
    <property type="match status" value="1"/>
</dbReference>
<dbReference type="InterPro" id="IPR000801">
    <property type="entry name" value="Esterase-like"/>
</dbReference>
<name>A0ABW8GIR5_9PROT</name>
<accession>A0ABW8GIR5</accession>
<dbReference type="GO" id="GO:0016787">
    <property type="term" value="F:hydrolase activity"/>
    <property type="evidence" value="ECO:0007669"/>
    <property type="project" value="UniProtKB-KW"/>
</dbReference>
<organism evidence="5 6">
    <name type="scientific">Methylobacillus methanolivorans</name>
    <dbReference type="NCBI Taxonomy" id="1848927"/>
    <lineage>
        <taxon>Bacteria</taxon>
        <taxon>Pseudomonadati</taxon>
        <taxon>Pseudomonadota</taxon>
        <taxon>Betaproteobacteria</taxon>
        <taxon>Nitrosomonadales</taxon>
        <taxon>Methylophilaceae</taxon>
        <taxon>Methylobacillus</taxon>
    </lineage>
</organism>
<evidence type="ECO:0000256" key="1">
    <source>
        <dbReference type="ARBA" id="ARBA00005622"/>
    </source>
</evidence>
<dbReference type="SUPFAM" id="SSF53474">
    <property type="entry name" value="alpha/beta-Hydrolases"/>
    <property type="match status" value="1"/>
</dbReference>
<evidence type="ECO:0000313" key="5">
    <source>
        <dbReference type="EMBL" id="MFJ5444987.1"/>
    </source>
</evidence>
<protein>
    <submittedName>
        <fullName evidence="5">Alpha/beta hydrolase</fullName>
    </submittedName>
</protein>
<keyword evidence="6" id="KW-1185">Reference proteome</keyword>
<evidence type="ECO:0000256" key="3">
    <source>
        <dbReference type="SAM" id="MobiDB-lite"/>
    </source>
</evidence>
<evidence type="ECO:0000256" key="4">
    <source>
        <dbReference type="SAM" id="SignalP"/>
    </source>
</evidence>
<comment type="caution">
    <text evidence="5">The sequence shown here is derived from an EMBL/GenBank/DDBJ whole genome shotgun (WGS) entry which is preliminary data.</text>
</comment>
<sequence>MKFKPILFAGLLYLWAIQSCTSIAEDASDWRVATLPIAQQQDIRSAATGQTYRIFISKPAVEPPPEGFPVIYVLDGNVLFYPVSMLVHGQSQRREATGITPAVVVGIGYPTQRMLDEVSRAEDLTPPAPDLSDTGDQRAPRQGGADRFLDFVEQELKPLIAKEVHINPQQQALFGHSYGGLLTLHTLFTRPQAFQVYIASSPSIWWNKQFILTEEQAFMAASSLDLSHSRLLLMVGGLEQGRPVATDATAPGNTSTQRRQMVDATRELASRLQQAKPHGLSTFYQLQVGENHGTAMWTGSIRAVEFFMGRSDKFNAEVSQP</sequence>
<dbReference type="EMBL" id="JBIWXY010000001">
    <property type="protein sequence ID" value="MFJ5444987.1"/>
    <property type="molecule type" value="Genomic_DNA"/>
</dbReference>
<feature type="signal peptide" evidence="4">
    <location>
        <begin position="1"/>
        <end position="24"/>
    </location>
</feature>
<dbReference type="Proteomes" id="UP001617669">
    <property type="component" value="Unassembled WGS sequence"/>
</dbReference>
<reference evidence="5 6" key="1">
    <citation type="submission" date="2024-11" db="EMBL/GenBank/DDBJ databases">
        <authorList>
            <person name="Kaparullina E.N."/>
            <person name="Delegan Y.A."/>
            <person name="Doronina N.V."/>
        </authorList>
    </citation>
    <scope>NUCLEOTIDE SEQUENCE [LARGE SCALE GENOMIC DNA]</scope>
    <source>
        <strain evidence="5 6">7sh_L</strain>
    </source>
</reference>
<dbReference type="Gene3D" id="3.40.50.1820">
    <property type="entry name" value="alpha/beta hydrolase"/>
    <property type="match status" value="1"/>
</dbReference>
<dbReference type="InterPro" id="IPR052558">
    <property type="entry name" value="Siderophore_Hydrolase_D"/>
</dbReference>
<keyword evidence="2 5" id="KW-0378">Hydrolase</keyword>
<evidence type="ECO:0000313" key="6">
    <source>
        <dbReference type="Proteomes" id="UP001617669"/>
    </source>
</evidence>
<gene>
    <name evidence="5" type="ORF">ACIKP9_01970</name>
</gene>
<keyword evidence="4" id="KW-0732">Signal</keyword>
<dbReference type="Pfam" id="PF00756">
    <property type="entry name" value="Esterase"/>
    <property type="match status" value="1"/>
</dbReference>
<dbReference type="PROSITE" id="PS51257">
    <property type="entry name" value="PROKAR_LIPOPROTEIN"/>
    <property type="match status" value="1"/>
</dbReference>
<proteinExistence type="inferred from homology"/>
<comment type="similarity">
    <text evidence="1">Belongs to the esterase D family.</text>
</comment>
<feature type="chain" id="PRO_5045301912" evidence="4">
    <location>
        <begin position="25"/>
        <end position="321"/>
    </location>
</feature>